<dbReference type="CDD" id="cd03801">
    <property type="entry name" value="GT4_PimA-like"/>
    <property type="match status" value="1"/>
</dbReference>
<accession>A0A6H0KLP5</accession>
<dbReference type="InterPro" id="IPR001296">
    <property type="entry name" value="Glyco_trans_1"/>
</dbReference>
<name>A0A6H0KLP5_9BACE</name>
<evidence type="ECO:0000256" key="2">
    <source>
        <dbReference type="ARBA" id="ARBA00022679"/>
    </source>
</evidence>
<keyword evidence="6" id="KW-1185">Reference proteome</keyword>
<dbReference type="KEGG" id="bfc:BacF7301_03595"/>
<sequence length="735" mass="86070">MQVSIIVPVYNSADYLPLCIESLQAQSLLDYEILLVDDGSTDVTGSICDSYIGKDSRIKVFHQPNNGLSEARNFGLREATGEYVLFVDSDDWIAYNTCNLLYQRAKETDADIVLTTMSYWNNDNTSYKIGEKSVLFSQDVILNGGYCLHEMLKTGCYTPMVCGNLYRKQFLDSFHLFFEGRIHEDERFSPMAYYYAERVVYLSGDFYFYRQHEDSIMHNFKFKDRMLALVDISEGLYAFTVSQDDKEKMCKRDLCSLLWLAGSLYLRALKLNGSLLREGEEERLADWNTSNFQQFKGSLTKENWEWLEDLEILLLEHQKKNCYISQCSNDKRQLFIFSCESIGNKYGVGTYLRQLMQCFDLKEWMVCIVSLYASVKEHSLEEKDGIFYFSIPYNSSNVVSKGKDSTESRYYKSVFYFLTSHVRYRKVFCHFNFVHVYELAMLFKQKLNSINVFTLHYMGWSFDLLGDRETLEYALVNANDDNEKYLKMEFEKEQRFMTECCDKVITIARHSYDTVRTLYKIPESKLVLIPNALQDEYFERTPEEVKQLRQKYGFGNNERLLIFAGRLNPVKGVIELIKAFKFLQEEMPDVRLIISGDGDFKHCFEAASPYWSQIVFTGFILKEQLFELYAIADIGIAPSLHEEFGYVVLEMMMNKLPVIVSSSTGLKEIMDEGKYGVLVDMSNDDRITRLKDIIIDWFKCTGNNKKYKELGRLRFEREYSLDIFKERMKKLYNNI</sequence>
<evidence type="ECO:0000313" key="6">
    <source>
        <dbReference type="Proteomes" id="UP000501780"/>
    </source>
</evidence>
<dbReference type="InterPro" id="IPR001173">
    <property type="entry name" value="Glyco_trans_2-like"/>
</dbReference>
<dbReference type="CDD" id="cd00761">
    <property type="entry name" value="Glyco_tranf_GTA_type"/>
    <property type="match status" value="1"/>
</dbReference>
<keyword evidence="1" id="KW-0328">Glycosyltransferase</keyword>
<keyword evidence="2 5" id="KW-0808">Transferase</keyword>
<feature type="domain" description="Glycosyltransferase 2-like" evidence="4">
    <location>
        <begin position="4"/>
        <end position="133"/>
    </location>
</feature>
<dbReference type="Gene3D" id="3.40.50.2000">
    <property type="entry name" value="Glycogen Phosphorylase B"/>
    <property type="match status" value="2"/>
</dbReference>
<gene>
    <name evidence="5" type="ORF">BacF7301_03595</name>
</gene>
<dbReference type="Pfam" id="PF00534">
    <property type="entry name" value="Glycos_transf_1"/>
    <property type="match status" value="1"/>
</dbReference>
<dbReference type="AlphaFoldDB" id="A0A6H0KLP5"/>
<dbReference type="Proteomes" id="UP000501780">
    <property type="component" value="Chromosome"/>
</dbReference>
<reference evidence="5 6" key="1">
    <citation type="submission" date="2020-03" db="EMBL/GenBank/DDBJ databases">
        <title>Genomic analysis of Bacteroides faecium CBA7301.</title>
        <authorList>
            <person name="Kim J."/>
            <person name="Roh S.W."/>
        </authorList>
    </citation>
    <scope>NUCLEOTIDE SEQUENCE [LARGE SCALE GENOMIC DNA]</scope>
    <source>
        <strain evidence="5 6">CBA7301</strain>
    </source>
</reference>
<organism evidence="5 6">
    <name type="scientific">Bacteroides faecium</name>
    <dbReference type="NCBI Taxonomy" id="2715212"/>
    <lineage>
        <taxon>Bacteria</taxon>
        <taxon>Pseudomonadati</taxon>
        <taxon>Bacteroidota</taxon>
        <taxon>Bacteroidia</taxon>
        <taxon>Bacteroidales</taxon>
        <taxon>Bacteroidaceae</taxon>
        <taxon>Bacteroides</taxon>
    </lineage>
</organism>
<evidence type="ECO:0000256" key="1">
    <source>
        <dbReference type="ARBA" id="ARBA00022676"/>
    </source>
</evidence>
<dbReference type="SUPFAM" id="SSF53448">
    <property type="entry name" value="Nucleotide-diphospho-sugar transferases"/>
    <property type="match status" value="1"/>
</dbReference>
<dbReference type="PANTHER" id="PTHR22916">
    <property type="entry name" value="GLYCOSYLTRANSFERASE"/>
    <property type="match status" value="1"/>
</dbReference>
<dbReference type="InterPro" id="IPR029044">
    <property type="entry name" value="Nucleotide-diphossugar_trans"/>
</dbReference>
<dbReference type="SUPFAM" id="SSF53756">
    <property type="entry name" value="UDP-Glycosyltransferase/glycogen phosphorylase"/>
    <property type="match status" value="1"/>
</dbReference>
<dbReference type="GO" id="GO:0016758">
    <property type="term" value="F:hexosyltransferase activity"/>
    <property type="evidence" value="ECO:0007669"/>
    <property type="project" value="UniProtKB-ARBA"/>
</dbReference>
<dbReference type="Gene3D" id="3.90.550.10">
    <property type="entry name" value="Spore Coat Polysaccharide Biosynthesis Protein SpsA, Chain A"/>
    <property type="match status" value="1"/>
</dbReference>
<dbReference type="EMBL" id="CP050831">
    <property type="protein sequence ID" value="QIU93287.1"/>
    <property type="molecule type" value="Genomic_DNA"/>
</dbReference>
<dbReference type="PANTHER" id="PTHR22916:SF51">
    <property type="entry name" value="GLYCOSYLTRANSFERASE EPSH-RELATED"/>
    <property type="match status" value="1"/>
</dbReference>
<evidence type="ECO:0000313" key="5">
    <source>
        <dbReference type="EMBL" id="QIU93287.1"/>
    </source>
</evidence>
<dbReference type="RefSeq" id="WP_167960288.1">
    <property type="nucleotide sequence ID" value="NZ_CP050831.1"/>
</dbReference>
<evidence type="ECO:0000259" key="4">
    <source>
        <dbReference type="Pfam" id="PF00535"/>
    </source>
</evidence>
<dbReference type="Pfam" id="PF00535">
    <property type="entry name" value="Glycos_transf_2"/>
    <property type="match status" value="1"/>
</dbReference>
<feature type="domain" description="Glycosyl transferase family 1" evidence="3">
    <location>
        <begin position="546"/>
        <end position="709"/>
    </location>
</feature>
<evidence type="ECO:0000259" key="3">
    <source>
        <dbReference type="Pfam" id="PF00534"/>
    </source>
</evidence>
<protein>
    <submittedName>
        <fullName evidence="5">Glycosyltransferase</fullName>
    </submittedName>
</protein>
<proteinExistence type="predicted"/>